<proteinExistence type="predicted"/>
<dbReference type="Proteomes" id="UP001140087">
    <property type="component" value="Unassembled WGS sequence"/>
</dbReference>
<sequence length="210" mass="21959">MSSSDFHKGVKETGRKLDGSGLKVLVVHTRWNAEIVDELVRGSLQALEAHGVQRQNIVVRDVPGAYELPGAAQRLIRQAQQQSTNLVSNVVEDLMAAAGELAGSVRGSAVAAAADSAADPIKQGPFDAAICIGVLIKGSTMHFEYIADAVSHGLMRVGLDTGVPTVFGVLTCLDSDQAKLRAGQRVGAETGHNHGADWGAAAVEMALLEI</sequence>
<name>A0ACC1KRK1_9FUNG</name>
<dbReference type="EC" id="2.5.1.78" evidence="1"/>
<protein>
    <submittedName>
        <fullName evidence="1">Lumazine synthase</fullName>
        <ecNumber evidence="1">2.5.1.78</ecNumber>
    </submittedName>
</protein>
<comment type="caution">
    <text evidence="1">The sequence shown here is derived from an EMBL/GenBank/DDBJ whole genome shotgun (WGS) entry which is preliminary data.</text>
</comment>
<gene>
    <name evidence="1" type="primary">RIB4</name>
    <name evidence="1" type="ORF">H4R21_005786</name>
</gene>
<keyword evidence="1" id="KW-0808">Transferase</keyword>
<evidence type="ECO:0000313" key="2">
    <source>
        <dbReference type="Proteomes" id="UP001140087"/>
    </source>
</evidence>
<reference evidence="1" key="1">
    <citation type="submission" date="2022-07" db="EMBL/GenBank/DDBJ databases">
        <title>Phylogenomic reconstructions and comparative analyses of Kickxellomycotina fungi.</title>
        <authorList>
            <person name="Reynolds N.K."/>
            <person name="Stajich J.E."/>
            <person name="Barry K."/>
            <person name="Grigoriev I.V."/>
            <person name="Crous P."/>
            <person name="Smith M.E."/>
        </authorList>
    </citation>
    <scope>NUCLEOTIDE SEQUENCE</scope>
    <source>
        <strain evidence="1">BCRC 34780</strain>
    </source>
</reference>
<keyword evidence="2" id="KW-1185">Reference proteome</keyword>
<accession>A0ACC1KRK1</accession>
<organism evidence="1 2">
    <name type="scientific">Coemansia helicoidea</name>
    <dbReference type="NCBI Taxonomy" id="1286919"/>
    <lineage>
        <taxon>Eukaryota</taxon>
        <taxon>Fungi</taxon>
        <taxon>Fungi incertae sedis</taxon>
        <taxon>Zoopagomycota</taxon>
        <taxon>Kickxellomycotina</taxon>
        <taxon>Kickxellomycetes</taxon>
        <taxon>Kickxellales</taxon>
        <taxon>Kickxellaceae</taxon>
        <taxon>Coemansia</taxon>
    </lineage>
</organism>
<evidence type="ECO:0000313" key="1">
    <source>
        <dbReference type="EMBL" id="KAJ2793705.1"/>
    </source>
</evidence>
<dbReference type="EMBL" id="JANBUN010002777">
    <property type="protein sequence ID" value="KAJ2793705.1"/>
    <property type="molecule type" value="Genomic_DNA"/>
</dbReference>